<dbReference type="OrthoDB" id="5582699at2"/>
<dbReference type="InterPro" id="IPR018060">
    <property type="entry name" value="HTH_AraC"/>
</dbReference>
<evidence type="ECO:0000313" key="6">
    <source>
        <dbReference type="EMBL" id="KIE12024.1"/>
    </source>
</evidence>
<protein>
    <submittedName>
        <fullName evidence="5">AraC family transcriptional regulator</fullName>
    </submittedName>
    <submittedName>
        <fullName evidence="6">FAD-binding monooxygenase</fullName>
    </submittedName>
</protein>
<reference evidence="6" key="1">
    <citation type="journal article" date="2015" name="Genome Announc.">
        <title>Draft Genome Sequence of Tolypothrix boutellei Strain VB521301.</title>
        <authorList>
            <person name="Chandrababunaidu M.M."/>
            <person name="Singh D."/>
            <person name="Sen D."/>
            <person name="Bhan S."/>
            <person name="Das S."/>
            <person name="Gupta A."/>
            <person name="Adhikary S.P."/>
            <person name="Tripathy S."/>
        </authorList>
    </citation>
    <scope>NUCLEOTIDE SEQUENCE</scope>
    <source>
        <strain evidence="6">VB521301</strain>
    </source>
</reference>
<keyword evidence="3" id="KW-0804">Transcription</keyword>
<dbReference type="Gene3D" id="1.10.10.60">
    <property type="entry name" value="Homeodomain-like"/>
    <property type="match status" value="1"/>
</dbReference>
<keyword evidence="6" id="KW-0503">Monooxygenase</keyword>
<gene>
    <name evidence="6" type="ORF">DA73_0210385</name>
    <name evidence="5" type="ORF">DA73_0400038475</name>
</gene>
<dbReference type="Pfam" id="PF12625">
    <property type="entry name" value="Arabinose_bd"/>
    <property type="match status" value="1"/>
</dbReference>
<dbReference type="GO" id="GO:0005829">
    <property type="term" value="C:cytosol"/>
    <property type="evidence" value="ECO:0007669"/>
    <property type="project" value="TreeGrafter"/>
</dbReference>
<keyword evidence="6" id="KW-0560">Oxidoreductase</keyword>
<dbReference type="GO" id="GO:0000976">
    <property type="term" value="F:transcription cis-regulatory region binding"/>
    <property type="evidence" value="ECO:0007669"/>
    <property type="project" value="TreeGrafter"/>
</dbReference>
<evidence type="ECO:0000313" key="7">
    <source>
        <dbReference type="Proteomes" id="UP000029738"/>
    </source>
</evidence>
<organism evidence="6">
    <name type="scientific">Tolypothrix bouteillei VB521301</name>
    <dbReference type="NCBI Taxonomy" id="1479485"/>
    <lineage>
        <taxon>Bacteria</taxon>
        <taxon>Bacillati</taxon>
        <taxon>Cyanobacteriota</taxon>
        <taxon>Cyanophyceae</taxon>
        <taxon>Nostocales</taxon>
        <taxon>Tolypothrichaceae</taxon>
        <taxon>Tolypothrix</taxon>
    </lineage>
</organism>
<comment type="caution">
    <text evidence="6">The sequence shown here is derived from an EMBL/GenBank/DDBJ whole genome shotgun (WGS) entry which is preliminary data.</text>
</comment>
<reference evidence="5" key="2">
    <citation type="submission" date="2019-11" db="EMBL/GenBank/DDBJ databases">
        <title>Improved Assembly of Tolypothrix boutellei genome.</title>
        <authorList>
            <person name="Sarangi A.N."/>
            <person name="Mukherjee M."/>
            <person name="Ghosh S."/>
            <person name="Singh D."/>
            <person name="Das A."/>
            <person name="Kant S."/>
            <person name="Prusty A."/>
            <person name="Tripathy S."/>
        </authorList>
    </citation>
    <scope>NUCLEOTIDE SEQUENCE</scope>
    <source>
        <strain evidence="5">VB521301</strain>
    </source>
</reference>
<dbReference type="SUPFAM" id="SSF46689">
    <property type="entry name" value="Homeodomain-like"/>
    <property type="match status" value="1"/>
</dbReference>
<dbReference type="STRING" id="1479485.DA73_0210385"/>
<name>A0A0C1R388_9CYAN</name>
<evidence type="ECO:0000259" key="4">
    <source>
        <dbReference type="PROSITE" id="PS01124"/>
    </source>
</evidence>
<dbReference type="GO" id="GO:0003700">
    <property type="term" value="F:DNA-binding transcription factor activity"/>
    <property type="evidence" value="ECO:0007669"/>
    <property type="project" value="InterPro"/>
</dbReference>
<dbReference type="Proteomes" id="UP000029738">
    <property type="component" value="Unassembled WGS sequence"/>
</dbReference>
<dbReference type="PROSITE" id="PS01124">
    <property type="entry name" value="HTH_ARAC_FAMILY_2"/>
    <property type="match status" value="1"/>
</dbReference>
<evidence type="ECO:0000256" key="2">
    <source>
        <dbReference type="ARBA" id="ARBA00023125"/>
    </source>
</evidence>
<dbReference type="SMART" id="SM00342">
    <property type="entry name" value="HTH_ARAC"/>
    <property type="match status" value="1"/>
</dbReference>
<evidence type="ECO:0000256" key="3">
    <source>
        <dbReference type="ARBA" id="ARBA00023163"/>
    </source>
</evidence>
<sequence length="346" mass="38895">MQNAVSIKTVQGILDAASHCSVQVEKVVAALGLDLNLFNDPDGRISHEMLCTLWQEITRRSGDPYIGLRLPEFTQRESWYVFGYAVLNSPNLGRALERMVQYIPLLHMGVELAFVVEDKVARFTHAIPTSPVPVPTVLGQWAVANIVWSFRQATGVNWVPLQVKFQHPHPPDISAYRDFFRAPLEFDCSVDELVLDGELLQLPLLKADPGLDAILNRHVKELIARLPKSNTFVDSVHWAISEGFRCGDVGMEAIAKRLSYTPRTFQRKLKESGTSYTDLLDRMRHQLSVHYLQEAPIAISEIAFLLGFSESSAFHRAFKRWTGTSPSEFRLAQPSSSPNLGILTKE</sequence>
<keyword evidence="7" id="KW-1185">Reference proteome</keyword>
<dbReference type="PANTHER" id="PTHR47894:SF1">
    <property type="entry name" value="HTH-TYPE TRANSCRIPTIONAL REGULATOR VQSM"/>
    <property type="match status" value="1"/>
</dbReference>
<feature type="domain" description="HTH araC/xylS-type" evidence="4">
    <location>
        <begin position="234"/>
        <end position="332"/>
    </location>
</feature>
<dbReference type="EMBL" id="JHEG02000037">
    <property type="protein sequence ID" value="KIE12024.1"/>
    <property type="molecule type" value="Genomic_DNA"/>
</dbReference>
<keyword evidence="1" id="KW-0805">Transcription regulation</keyword>
<evidence type="ECO:0000313" key="5">
    <source>
        <dbReference type="EMBL" id="KAF3890676.1"/>
    </source>
</evidence>
<dbReference type="AlphaFoldDB" id="A0A0C1R388"/>
<dbReference type="InterPro" id="IPR032687">
    <property type="entry name" value="AraC-type_N"/>
</dbReference>
<dbReference type="Pfam" id="PF12833">
    <property type="entry name" value="HTH_18"/>
    <property type="match status" value="1"/>
</dbReference>
<evidence type="ECO:0000256" key="1">
    <source>
        <dbReference type="ARBA" id="ARBA00023015"/>
    </source>
</evidence>
<dbReference type="EMBL" id="JHEG04000001">
    <property type="protein sequence ID" value="KAF3890676.1"/>
    <property type="molecule type" value="Genomic_DNA"/>
</dbReference>
<dbReference type="PANTHER" id="PTHR47894">
    <property type="entry name" value="HTH-TYPE TRANSCRIPTIONAL REGULATOR GADX"/>
    <property type="match status" value="1"/>
</dbReference>
<dbReference type="PRINTS" id="PR00032">
    <property type="entry name" value="HTHARAC"/>
</dbReference>
<dbReference type="InterPro" id="IPR020449">
    <property type="entry name" value="Tscrpt_reg_AraC-type_HTH"/>
</dbReference>
<accession>A0A0C1R388</accession>
<keyword evidence="2" id="KW-0238">DNA-binding</keyword>
<proteinExistence type="predicted"/>
<dbReference type="InterPro" id="IPR009057">
    <property type="entry name" value="Homeodomain-like_sf"/>
</dbReference>
<dbReference type="GO" id="GO:0004497">
    <property type="term" value="F:monooxygenase activity"/>
    <property type="evidence" value="ECO:0007669"/>
    <property type="project" value="UniProtKB-KW"/>
</dbReference>